<keyword evidence="1" id="KW-0472">Membrane</keyword>
<keyword evidence="3" id="KW-1185">Reference proteome</keyword>
<evidence type="ECO:0000313" key="2">
    <source>
        <dbReference type="EMBL" id="MCB5225295.1"/>
    </source>
</evidence>
<evidence type="ECO:0000256" key="1">
    <source>
        <dbReference type="SAM" id="Phobius"/>
    </source>
</evidence>
<protein>
    <submittedName>
        <fullName evidence="2">Uncharacterized protein</fullName>
    </submittedName>
</protein>
<feature type="transmembrane region" description="Helical" evidence="1">
    <location>
        <begin position="34"/>
        <end position="51"/>
    </location>
</feature>
<feature type="transmembrane region" description="Helical" evidence="1">
    <location>
        <begin position="7"/>
        <end position="28"/>
    </location>
</feature>
<accession>A0ABS8BYZ9</accession>
<gene>
    <name evidence="2" type="ORF">JAO78_000495</name>
</gene>
<dbReference type="RefSeq" id="WP_226749392.1">
    <property type="nucleotide sequence ID" value="NZ_JAEINI020000001.1"/>
</dbReference>
<reference evidence="2 3" key="1">
    <citation type="submission" date="2021-10" db="EMBL/GenBank/DDBJ databases">
        <title>Alishewanella koreense sp. nov. isolated from seawater of southwestern coast in South Korea and the proposal for the reclassification of Rheinheimera perlucida and Rheinheimera tuosuensis as Arsukibacterium perlucida and Arsukibacterium tuosuensis.</title>
        <authorList>
            <person name="Kim K.H."/>
            <person name="Ruan W."/>
            <person name="Kim K.R."/>
            <person name="Baek J.H."/>
            <person name="Jeon C.O."/>
        </authorList>
    </citation>
    <scope>NUCLEOTIDE SEQUENCE [LARGE SCALE GENOMIC DNA]</scope>
    <source>
        <strain evidence="2 3">16-MA</strain>
    </source>
</reference>
<dbReference type="EMBL" id="JAEINI020000001">
    <property type="protein sequence ID" value="MCB5225295.1"/>
    <property type="molecule type" value="Genomic_DNA"/>
</dbReference>
<keyword evidence="1" id="KW-0812">Transmembrane</keyword>
<name>A0ABS8BYZ9_9ALTE</name>
<dbReference type="Proteomes" id="UP000633814">
    <property type="component" value="Unassembled WGS sequence"/>
</dbReference>
<evidence type="ECO:0000313" key="3">
    <source>
        <dbReference type="Proteomes" id="UP000633814"/>
    </source>
</evidence>
<proteinExistence type="predicted"/>
<organism evidence="2 3">
    <name type="scientific">Alishewanella maricola</name>
    <dbReference type="NCBI Taxonomy" id="2795740"/>
    <lineage>
        <taxon>Bacteria</taxon>
        <taxon>Pseudomonadati</taxon>
        <taxon>Pseudomonadota</taxon>
        <taxon>Gammaproteobacteria</taxon>
        <taxon>Alteromonadales</taxon>
        <taxon>Alteromonadaceae</taxon>
        <taxon>Alishewanella</taxon>
    </lineage>
</organism>
<comment type="caution">
    <text evidence="2">The sequence shown here is derived from an EMBL/GenBank/DDBJ whole genome shotgun (WGS) entry which is preliminary data.</text>
</comment>
<keyword evidence="1" id="KW-1133">Transmembrane helix</keyword>
<sequence length="55" mass="5950">MKKNTVSVPNAITTVAFYFLLSTLIPQISFGTSATALAILTAVSYFLYSAFAKKK</sequence>